<accession>A0ABT0XFB4</accession>
<feature type="signal peptide" evidence="2">
    <location>
        <begin position="1"/>
        <end position="29"/>
    </location>
</feature>
<reference evidence="3" key="1">
    <citation type="journal article" date="2023" name="Int. J. Syst. Evol. Microbiol.">
        <title>Streptomyces meridianus sp. nov. isolated from brackish water of the Tagus estuary in Alcochete, Portugal.</title>
        <authorList>
            <person name="Santos J.D.N."/>
            <person name="Klimek D."/>
            <person name="Calusinska M."/>
            <person name="Lobo Da Cunha A."/>
            <person name="Catita J."/>
            <person name="Goncalves H."/>
            <person name="Gonzalez I."/>
            <person name="Reyes F."/>
            <person name="Lage O.M."/>
        </authorList>
    </citation>
    <scope>NUCLEOTIDE SEQUENCE</scope>
    <source>
        <strain evidence="3">MTZ3.1</strain>
    </source>
</reference>
<evidence type="ECO:0000256" key="1">
    <source>
        <dbReference type="SAM" id="MobiDB-lite"/>
    </source>
</evidence>
<proteinExistence type="predicted"/>
<evidence type="ECO:0000313" key="4">
    <source>
        <dbReference type="Proteomes" id="UP001167160"/>
    </source>
</evidence>
<evidence type="ECO:0000256" key="2">
    <source>
        <dbReference type="SAM" id="SignalP"/>
    </source>
</evidence>
<keyword evidence="4" id="KW-1185">Reference proteome</keyword>
<dbReference type="EMBL" id="JAMQGM010000069">
    <property type="protein sequence ID" value="MCM2580519.1"/>
    <property type="molecule type" value="Genomic_DNA"/>
</dbReference>
<sequence length="128" mass="13509">MKTRLITSLALPAAMATAGLLNTAAAAYAHSDAPAKSPQGDSQEHATYGHGHHCPPIGNITWFDYGDGGHCPPIGNISWFDYGHGHHCPPVGNMTIVDYAMDYAASAFVEESDAQFAGSILESSFSED</sequence>
<feature type="chain" id="PRO_5047529213" evidence="2">
    <location>
        <begin position="30"/>
        <end position="128"/>
    </location>
</feature>
<gene>
    <name evidence="3" type="ORF">M1E25_24825</name>
</gene>
<evidence type="ECO:0000313" key="3">
    <source>
        <dbReference type="EMBL" id="MCM2580519.1"/>
    </source>
</evidence>
<keyword evidence="2" id="KW-0732">Signal</keyword>
<protein>
    <submittedName>
        <fullName evidence="3">Uncharacterized protein</fullName>
    </submittedName>
</protein>
<dbReference type="RefSeq" id="WP_251419438.1">
    <property type="nucleotide sequence ID" value="NZ_JAMQGM010000069.1"/>
</dbReference>
<name>A0ABT0XFB4_9ACTN</name>
<feature type="region of interest" description="Disordered" evidence="1">
    <location>
        <begin position="31"/>
        <end position="50"/>
    </location>
</feature>
<dbReference type="Proteomes" id="UP001167160">
    <property type="component" value="Unassembled WGS sequence"/>
</dbReference>
<organism evidence="3 4">
    <name type="scientific">Streptomyces meridianus</name>
    <dbReference type="NCBI Taxonomy" id="2938945"/>
    <lineage>
        <taxon>Bacteria</taxon>
        <taxon>Bacillati</taxon>
        <taxon>Actinomycetota</taxon>
        <taxon>Actinomycetes</taxon>
        <taxon>Kitasatosporales</taxon>
        <taxon>Streptomycetaceae</taxon>
        <taxon>Streptomyces</taxon>
    </lineage>
</organism>
<comment type="caution">
    <text evidence="3">The sequence shown here is derived from an EMBL/GenBank/DDBJ whole genome shotgun (WGS) entry which is preliminary data.</text>
</comment>